<evidence type="ECO:0000313" key="2">
    <source>
        <dbReference type="Proteomes" id="UP001276659"/>
    </source>
</evidence>
<keyword evidence="2" id="KW-1185">Reference proteome</keyword>
<evidence type="ECO:0000313" key="1">
    <source>
        <dbReference type="EMBL" id="KAK3167388.1"/>
    </source>
</evidence>
<name>A0AAD9YZ66_9LECA</name>
<dbReference type="AlphaFoldDB" id="A0AAD9YZ66"/>
<dbReference type="EMBL" id="JASNWA010000011">
    <property type="protein sequence ID" value="KAK3167388.1"/>
    <property type="molecule type" value="Genomic_DNA"/>
</dbReference>
<proteinExistence type="predicted"/>
<sequence>MDGFTSSNNELMKGNDYDNTGDIRSYFKDGMFVAFGGVDIMGGGACDDGQGIGSGDYAGVTVQDVINSSLDAYNVAGYHYDNSTAYNRVQSALQGQWRNPDTQGPSWEGTFTIPVCDVSSAINSNYQGKQYILQPHNYDNSRPMWCGPVCDGDLA</sequence>
<gene>
    <name evidence="1" type="ORF">OEA41_010515</name>
</gene>
<dbReference type="Proteomes" id="UP001276659">
    <property type="component" value="Unassembled WGS sequence"/>
</dbReference>
<reference evidence="1" key="1">
    <citation type="submission" date="2022-11" db="EMBL/GenBank/DDBJ databases">
        <title>Chromosomal genome sequence assembly and mating type (MAT) locus characterization of the leprose asexual lichenized fungus Lepraria neglecta (Nyl.) Erichsen.</title>
        <authorList>
            <person name="Allen J.L."/>
            <person name="Pfeffer B."/>
        </authorList>
    </citation>
    <scope>NUCLEOTIDE SEQUENCE</scope>
    <source>
        <strain evidence="1">Allen 5258</strain>
    </source>
</reference>
<protein>
    <submittedName>
        <fullName evidence="1">Uncharacterized protein</fullName>
    </submittedName>
</protein>
<organism evidence="1 2">
    <name type="scientific">Lepraria neglecta</name>
    <dbReference type="NCBI Taxonomy" id="209136"/>
    <lineage>
        <taxon>Eukaryota</taxon>
        <taxon>Fungi</taxon>
        <taxon>Dikarya</taxon>
        <taxon>Ascomycota</taxon>
        <taxon>Pezizomycotina</taxon>
        <taxon>Lecanoromycetes</taxon>
        <taxon>OSLEUM clade</taxon>
        <taxon>Lecanoromycetidae</taxon>
        <taxon>Lecanorales</taxon>
        <taxon>Lecanorineae</taxon>
        <taxon>Stereocaulaceae</taxon>
        <taxon>Lepraria</taxon>
    </lineage>
</organism>
<accession>A0AAD9YZ66</accession>
<comment type="caution">
    <text evidence="1">The sequence shown here is derived from an EMBL/GenBank/DDBJ whole genome shotgun (WGS) entry which is preliminary data.</text>
</comment>